<evidence type="ECO:0000259" key="4">
    <source>
        <dbReference type="PROSITE" id="PS50949"/>
    </source>
</evidence>
<dbReference type="InterPro" id="IPR011711">
    <property type="entry name" value="GntR_C"/>
</dbReference>
<keyword evidence="1" id="KW-0805">Transcription regulation</keyword>
<dbReference type="SMART" id="SM00345">
    <property type="entry name" value="HTH_GNTR"/>
    <property type="match status" value="1"/>
</dbReference>
<dbReference type="SMART" id="SM00895">
    <property type="entry name" value="FCD"/>
    <property type="match status" value="1"/>
</dbReference>
<dbReference type="CDD" id="cd07377">
    <property type="entry name" value="WHTH_GntR"/>
    <property type="match status" value="1"/>
</dbReference>
<organism evidence="5">
    <name type="scientific">Thermorudis sp</name>
    <dbReference type="NCBI Taxonomy" id="1969470"/>
    <lineage>
        <taxon>Bacteria</taxon>
        <taxon>Pseudomonadati</taxon>
        <taxon>Thermomicrobiota</taxon>
        <taxon>Thermomicrobia</taxon>
        <taxon>Thermomicrobia incertae sedis</taxon>
        <taxon>Thermorudis</taxon>
    </lineage>
</organism>
<dbReference type="PRINTS" id="PR00035">
    <property type="entry name" value="HTHGNTR"/>
</dbReference>
<dbReference type="GO" id="GO:0003700">
    <property type="term" value="F:DNA-binding transcription factor activity"/>
    <property type="evidence" value="ECO:0007669"/>
    <property type="project" value="InterPro"/>
</dbReference>
<dbReference type="GO" id="GO:0003677">
    <property type="term" value="F:DNA binding"/>
    <property type="evidence" value="ECO:0007669"/>
    <property type="project" value="UniProtKB-KW"/>
</dbReference>
<keyword evidence="3" id="KW-0804">Transcription</keyword>
<dbReference type="InterPro" id="IPR036390">
    <property type="entry name" value="WH_DNA-bd_sf"/>
</dbReference>
<dbReference type="SUPFAM" id="SSF46785">
    <property type="entry name" value="Winged helix' DNA-binding domain"/>
    <property type="match status" value="1"/>
</dbReference>
<dbReference type="AlphaFoldDB" id="A0A7C2WI48"/>
<dbReference type="Pfam" id="PF07729">
    <property type="entry name" value="FCD"/>
    <property type="match status" value="1"/>
</dbReference>
<dbReference type="PROSITE" id="PS50949">
    <property type="entry name" value="HTH_GNTR"/>
    <property type="match status" value="1"/>
</dbReference>
<dbReference type="Gene3D" id="1.10.10.10">
    <property type="entry name" value="Winged helix-like DNA-binding domain superfamily/Winged helix DNA-binding domain"/>
    <property type="match status" value="1"/>
</dbReference>
<reference evidence="5" key="1">
    <citation type="journal article" date="2020" name="mSystems">
        <title>Genome- and Community-Level Interaction Insights into Carbon Utilization and Element Cycling Functions of Hydrothermarchaeota in Hydrothermal Sediment.</title>
        <authorList>
            <person name="Zhou Z."/>
            <person name="Liu Y."/>
            <person name="Xu W."/>
            <person name="Pan J."/>
            <person name="Luo Z.H."/>
            <person name="Li M."/>
        </authorList>
    </citation>
    <scope>NUCLEOTIDE SEQUENCE [LARGE SCALE GENOMIC DNA]</scope>
    <source>
        <strain evidence="5">SpSt-192</strain>
    </source>
</reference>
<dbReference type="InterPro" id="IPR008920">
    <property type="entry name" value="TF_FadR/GntR_C"/>
</dbReference>
<keyword evidence="2" id="KW-0238">DNA-binding</keyword>
<dbReference type="SUPFAM" id="SSF48008">
    <property type="entry name" value="GntR ligand-binding domain-like"/>
    <property type="match status" value="1"/>
</dbReference>
<accession>A0A7C2WI48</accession>
<comment type="caution">
    <text evidence="5">The sequence shown here is derived from an EMBL/GenBank/DDBJ whole genome shotgun (WGS) entry which is preliminary data.</text>
</comment>
<evidence type="ECO:0000256" key="1">
    <source>
        <dbReference type="ARBA" id="ARBA00023015"/>
    </source>
</evidence>
<name>A0A7C2WI48_9BACT</name>
<sequence length="230" mass="25589">MRDDGVWGPPPHREPVGTAAYRRIREAILQGQLAPGERLNELELARAWRISRTPIRDALRRLEAEGLVRAVPGRGVVVPRVGRVDADELYEMLEGLEGVAARRSAERASGPFLAHLNSLIKEYGVALRQNHVSRLVDIAAEFHVTVARMALNRRLERAIETLRAQLAPVEHKVLRQKGRATRSFRELAKLTAAIRARDGARAEAAMREHLASLRLDAVASLPEEEPGEPL</sequence>
<evidence type="ECO:0000313" key="5">
    <source>
        <dbReference type="EMBL" id="HEX69804.1"/>
    </source>
</evidence>
<dbReference type="Pfam" id="PF00392">
    <property type="entry name" value="GntR"/>
    <property type="match status" value="1"/>
</dbReference>
<dbReference type="EMBL" id="DSID01000078">
    <property type="protein sequence ID" value="HEX69804.1"/>
    <property type="molecule type" value="Genomic_DNA"/>
</dbReference>
<dbReference type="PANTHER" id="PTHR43537">
    <property type="entry name" value="TRANSCRIPTIONAL REGULATOR, GNTR FAMILY"/>
    <property type="match status" value="1"/>
</dbReference>
<protein>
    <submittedName>
        <fullName evidence="5">GntR family transcriptional regulator</fullName>
    </submittedName>
</protein>
<feature type="domain" description="HTH gntR-type" evidence="4">
    <location>
        <begin position="14"/>
        <end position="81"/>
    </location>
</feature>
<evidence type="ECO:0000256" key="3">
    <source>
        <dbReference type="ARBA" id="ARBA00023163"/>
    </source>
</evidence>
<gene>
    <name evidence="5" type="ORF">ENP13_00960</name>
</gene>
<dbReference type="Gene3D" id="1.20.120.530">
    <property type="entry name" value="GntR ligand-binding domain-like"/>
    <property type="match status" value="1"/>
</dbReference>
<evidence type="ECO:0000256" key="2">
    <source>
        <dbReference type="ARBA" id="ARBA00023125"/>
    </source>
</evidence>
<dbReference type="InterPro" id="IPR000524">
    <property type="entry name" value="Tscrpt_reg_HTH_GntR"/>
</dbReference>
<dbReference type="InterPro" id="IPR036388">
    <property type="entry name" value="WH-like_DNA-bd_sf"/>
</dbReference>
<proteinExistence type="predicted"/>
<dbReference type="PANTHER" id="PTHR43537:SF5">
    <property type="entry name" value="UXU OPERON TRANSCRIPTIONAL REGULATOR"/>
    <property type="match status" value="1"/>
</dbReference>